<dbReference type="EMBL" id="FNBK01000016">
    <property type="protein sequence ID" value="SDG13779.1"/>
    <property type="molecule type" value="Genomic_DNA"/>
</dbReference>
<evidence type="ECO:0000313" key="2">
    <source>
        <dbReference type="Proteomes" id="UP000199076"/>
    </source>
</evidence>
<dbReference type="AlphaFoldDB" id="A0A1G7RUC7"/>
<protein>
    <submittedName>
        <fullName evidence="1">Uncharacterized protein</fullName>
    </submittedName>
</protein>
<proteinExistence type="predicted"/>
<gene>
    <name evidence="1" type="ORF">SAMN05216218_11615</name>
</gene>
<organism evidence="1 2">
    <name type="scientific">Halorientalis regularis</name>
    <dbReference type="NCBI Taxonomy" id="660518"/>
    <lineage>
        <taxon>Archaea</taxon>
        <taxon>Methanobacteriati</taxon>
        <taxon>Methanobacteriota</taxon>
        <taxon>Stenosarchaea group</taxon>
        <taxon>Halobacteria</taxon>
        <taxon>Halobacteriales</taxon>
        <taxon>Haloarculaceae</taxon>
        <taxon>Halorientalis</taxon>
    </lineage>
</organism>
<dbReference type="RefSeq" id="WP_092694617.1">
    <property type="nucleotide sequence ID" value="NZ_FNBK01000016.1"/>
</dbReference>
<keyword evidence="2" id="KW-1185">Reference proteome</keyword>
<evidence type="ECO:0000313" key="1">
    <source>
        <dbReference type="EMBL" id="SDG13779.1"/>
    </source>
</evidence>
<sequence length="77" mass="8485">MVRIENPDSCAICGNELPDDPTCVTLPGSFTPAMTPLTEPGIRKIAFCSDRHRQDWLDAKRGEWPEGVEGGTPEEKN</sequence>
<reference evidence="2" key="1">
    <citation type="submission" date="2016-10" db="EMBL/GenBank/DDBJ databases">
        <authorList>
            <person name="Varghese N."/>
            <person name="Submissions S."/>
        </authorList>
    </citation>
    <scope>NUCLEOTIDE SEQUENCE [LARGE SCALE GENOMIC DNA]</scope>
    <source>
        <strain evidence="2">IBRC-M 10760</strain>
    </source>
</reference>
<name>A0A1G7RUC7_9EURY</name>
<accession>A0A1G7RUC7</accession>
<dbReference type="STRING" id="660518.SAMN05216218_11615"/>
<dbReference type="Proteomes" id="UP000199076">
    <property type="component" value="Unassembled WGS sequence"/>
</dbReference>